<dbReference type="PRINTS" id="PR00038">
    <property type="entry name" value="HTHLUXR"/>
</dbReference>
<dbReference type="PANTHER" id="PTHR45566:SF1">
    <property type="entry name" value="HTH-TYPE TRANSCRIPTIONAL REGULATOR YHJB-RELATED"/>
    <property type="match status" value="1"/>
</dbReference>
<feature type="domain" description="HTH luxR-type" evidence="4">
    <location>
        <begin position="148"/>
        <end position="213"/>
    </location>
</feature>
<organism evidence="6 7">
    <name type="scientific">Roseinatronobacter thiooxidans</name>
    <dbReference type="NCBI Taxonomy" id="121821"/>
    <lineage>
        <taxon>Bacteria</taxon>
        <taxon>Pseudomonadati</taxon>
        <taxon>Pseudomonadota</taxon>
        <taxon>Alphaproteobacteria</taxon>
        <taxon>Rhodobacterales</taxon>
        <taxon>Paracoccaceae</taxon>
        <taxon>Roseinatronobacter</taxon>
    </lineage>
</organism>
<feature type="domain" description="Response regulatory" evidence="5">
    <location>
        <begin position="16"/>
        <end position="131"/>
    </location>
</feature>
<dbReference type="PROSITE" id="PS50043">
    <property type="entry name" value="HTH_LUXR_2"/>
    <property type="match status" value="1"/>
</dbReference>
<dbReference type="InterPro" id="IPR000792">
    <property type="entry name" value="Tscrpt_reg_LuxR_C"/>
</dbReference>
<dbReference type="InterPro" id="IPR051015">
    <property type="entry name" value="EvgA-like"/>
</dbReference>
<dbReference type="InterPro" id="IPR001789">
    <property type="entry name" value="Sig_transdc_resp-reg_receiver"/>
</dbReference>
<evidence type="ECO:0000259" key="5">
    <source>
        <dbReference type="PROSITE" id="PS50110"/>
    </source>
</evidence>
<keyword evidence="1 3" id="KW-0597">Phosphoprotein</keyword>
<dbReference type="PROSITE" id="PS50110">
    <property type="entry name" value="RESPONSE_REGULATORY"/>
    <property type="match status" value="1"/>
</dbReference>
<evidence type="ECO:0000256" key="1">
    <source>
        <dbReference type="ARBA" id="ARBA00022553"/>
    </source>
</evidence>
<dbReference type="SMART" id="SM00448">
    <property type="entry name" value="REC"/>
    <property type="match status" value="1"/>
</dbReference>
<gene>
    <name evidence="6" type="ORF">LY56_01742</name>
</gene>
<dbReference type="Pfam" id="PF00196">
    <property type="entry name" value="GerE"/>
    <property type="match status" value="1"/>
</dbReference>
<comment type="caution">
    <text evidence="6">The sequence shown here is derived from an EMBL/GenBank/DDBJ whole genome shotgun (WGS) entry which is preliminary data.</text>
</comment>
<keyword evidence="7" id="KW-1185">Reference proteome</keyword>
<reference evidence="6 7" key="1">
    <citation type="submission" date="2018-06" db="EMBL/GenBank/DDBJ databases">
        <title>Genomic Encyclopedia of Archaeal and Bacterial Type Strains, Phase II (KMG-II): from individual species to whole genera.</title>
        <authorList>
            <person name="Goeker M."/>
        </authorList>
    </citation>
    <scope>NUCLEOTIDE SEQUENCE [LARGE SCALE GENOMIC DNA]</scope>
    <source>
        <strain evidence="6 7">DSM 13087</strain>
    </source>
</reference>
<evidence type="ECO:0000256" key="3">
    <source>
        <dbReference type="PROSITE-ProRule" id="PRU00169"/>
    </source>
</evidence>
<dbReference type="InterPro" id="IPR058245">
    <property type="entry name" value="NreC/VraR/RcsB-like_REC"/>
</dbReference>
<dbReference type="PANTHER" id="PTHR45566">
    <property type="entry name" value="HTH-TYPE TRANSCRIPTIONAL REGULATOR YHJB-RELATED"/>
    <property type="match status" value="1"/>
</dbReference>
<dbReference type="SUPFAM" id="SSF52172">
    <property type="entry name" value="CheY-like"/>
    <property type="match status" value="1"/>
</dbReference>
<dbReference type="SMART" id="SM00421">
    <property type="entry name" value="HTH_LUXR"/>
    <property type="match status" value="1"/>
</dbReference>
<accession>A0A2W7QPC6</accession>
<dbReference type="InterPro" id="IPR011006">
    <property type="entry name" value="CheY-like_superfamily"/>
</dbReference>
<dbReference type="OrthoDB" id="3679796at2"/>
<feature type="modified residue" description="4-aspartylphosphate" evidence="3">
    <location>
        <position position="67"/>
    </location>
</feature>
<dbReference type="GO" id="GO:0000160">
    <property type="term" value="P:phosphorelay signal transduction system"/>
    <property type="evidence" value="ECO:0007669"/>
    <property type="project" value="InterPro"/>
</dbReference>
<keyword evidence="2" id="KW-0238">DNA-binding</keyword>
<dbReference type="GO" id="GO:0003677">
    <property type="term" value="F:DNA binding"/>
    <property type="evidence" value="ECO:0007669"/>
    <property type="project" value="UniProtKB-KW"/>
</dbReference>
<evidence type="ECO:0000313" key="7">
    <source>
        <dbReference type="Proteomes" id="UP000249364"/>
    </source>
</evidence>
<dbReference type="InterPro" id="IPR016032">
    <property type="entry name" value="Sig_transdc_resp-reg_C-effctor"/>
</dbReference>
<sequence length="215" mass="23560">MTTSARNITEPSGALQLLVVDDHSLICETLSAALDSEDGLHAESVSSVDAAFDRISENGRFDIILLDYDVPGMDGLNGLRRLIDANKGAVALFSGVANRMVVERAIDAGASGFIPKTLPFRTLKHAVRLIAEGELYLPGEFMRRVPDEQSTDLGLKPRELRVLGFLCEGMQNKEIGREIGVEETIIKMDVKSICRKMGARNRTQVVIEAMKRGVF</sequence>
<proteinExistence type="predicted"/>
<dbReference type="CDD" id="cd06170">
    <property type="entry name" value="LuxR_C_like"/>
    <property type="match status" value="1"/>
</dbReference>
<dbReference type="Gene3D" id="3.40.50.2300">
    <property type="match status" value="1"/>
</dbReference>
<evidence type="ECO:0000256" key="2">
    <source>
        <dbReference type="ARBA" id="ARBA00023125"/>
    </source>
</evidence>
<name>A0A2W7QPC6_9RHOB</name>
<evidence type="ECO:0000259" key="4">
    <source>
        <dbReference type="PROSITE" id="PS50043"/>
    </source>
</evidence>
<protein>
    <submittedName>
        <fullName evidence="6">LuxR family two component transcriptional regulator</fullName>
    </submittedName>
</protein>
<dbReference type="STRING" id="121821.GCA_001870675_03173"/>
<dbReference type="GO" id="GO:0006355">
    <property type="term" value="P:regulation of DNA-templated transcription"/>
    <property type="evidence" value="ECO:0007669"/>
    <property type="project" value="InterPro"/>
</dbReference>
<evidence type="ECO:0000313" key="6">
    <source>
        <dbReference type="EMBL" id="PZX45717.1"/>
    </source>
</evidence>
<dbReference type="CDD" id="cd17535">
    <property type="entry name" value="REC_NarL-like"/>
    <property type="match status" value="1"/>
</dbReference>
<dbReference type="AlphaFoldDB" id="A0A2W7QPC6"/>
<dbReference type="Pfam" id="PF00072">
    <property type="entry name" value="Response_reg"/>
    <property type="match status" value="1"/>
</dbReference>
<dbReference type="EMBL" id="QKZQ01000006">
    <property type="protein sequence ID" value="PZX45717.1"/>
    <property type="molecule type" value="Genomic_DNA"/>
</dbReference>
<dbReference type="SUPFAM" id="SSF46894">
    <property type="entry name" value="C-terminal effector domain of the bipartite response regulators"/>
    <property type="match status" value="1"/>
</dbReference>
<dbReference type="Proteomes" id="UP000249364">
    <property type="component" value="Unassembled WGS sequence"/>
</dbReference>